<feature type="domain" description="RING-CH-type" evidence="11">
    <location>
        <begin position="18"/>
        <end position="87"/>
    </location>
</feature>
<evidence type="ECO:0000256" key="5">
    <source>
        <dbReference type="ARBA" id="ARBA00022771"/>
    </source>
</evidence>
<keyword evidence="13" id="KW-1185">Reference proteome</keyword>
<name>A0ABY8UI52_TETOB</name>
<keyword evidence="8 10" id="KW-1133">Transmembrane helix</keyword>
<dbReference type="SMART" id="SM00744">
    <property type="entry name" value="RINGv"/>
    <property type="match status" value="1"/>
</dbReference>
<evidence type="ECO:0000256" key="1">
    <source>
        <dbReference type="ARBA" id="ARBA00004141"/>
    </source>
</evidence>
<dbReference type="Pfam" id="PF12906">
    <property type="entry name" value="RINGv"/>
    <property type="match status" value="1"/>
</dbReference>
<keyword evidence="4" id="KW-0479">Metal-binding</keyword>
<dbReference type="InterPro" id="IPR003774">
    <property type="entry name" value="AlgH-like"/>
</dbReference>
<reference evidence="12 13" key="1">
    <citation type="submission" date="2023-05" db="EMBL/GenBank/DDBJ databases">
        <title>A 100% complete, gapless, phased diploid assembly of the Scenedesmus obliquus UTEX 3031 genome.</title>
        <authorList>
            <person name="Biondi T.C."/>
            <person name="Hanschen E.R."/>
            <person name="Kwon T."/>
            <person name="Eng W."/>
            <person name="Kruse C.P.S."/>
            <person name="Koehler S.I."/>
            <person name="Kunde Y."/>
            <person name="Gleasner C.D."/>
            <person name="You Mak K.T."/>
            <person name="Polle J."/>
            <person name="Hovde B.T."/>
            <person name="Starkenburg S.R."/>
        </authorList>
    </citation>
    <scope>NUCLEOTIDE SEQUENCE [LARGE SCALE GENOMIC DNA]</scope>
    <source>
        <strain evidence="12 13">DOE0152z</strain>
    </source>
</reference>
<proteinExistence type="predicted"/>
<dbReference type="PROSITE" id="PS51292">
    <property type="entry name" value="ZF_RING_CH"/>
    <property type="match status" value="1"/>
</dbReference>
<dbReference type="SUPFAM" id="SSF57850">
    <property type="entry name" value="RING/U-box"/>
    <property type="match status" value="1"/>
</dbReference>
<dbReference type="Gene3D" id="3.30.40.10">
    <property type="entry name" value="Zinc/RING finger domain, C3HC4 (zinc finger)"/>
    <property type="match status" value="1"/>
</dbReference>
<evidence type="ECO:0000256" key="6">
    <source>
        <dbReference type="ARBA" id="ARBA00022786"/>
    </source>
</evidence>
<evidence type="ECO:0000313" key="13">
    <source>
        <dbReference type="Proteomes" id="UP001244341"/>
    </source>
</evidence>
<dbReference type="PANTHER" id="PTHR46065:SF3">
    <property type="entry name" value="FI20425P1"/>
    <property type="match status" value="1"/>
</dbReference>
<dbReference type="PANTHER" id="PTHR46065">
    <property type="entry name" value="E3 UBIQUITIN-PROTEIN LIGASE MARCH 2/3 FAMILY MEMBER"/>
    <property type="match status" value="1"/>
</dbReference>
<evidence type="ECO:0000259" key="11">
    <source>
        <dbReference type="PROSITE" id="PS51292"/>
    </source>
</evidence>
<evidence type="ECO:0000256" key="3">
    <source>
        <dbReference type="ARBA" id="ARBA00022692"/>
    </source>
</evidence>
<keyword evidence="3 10" id="KW-0812">Transmembrane</keyword>
<evidence type="ECO:0000256" key="7">
    <source>
        <dbReference type="ARBA" id="ARBA00022833"/>
    </source>
</evidence>
<keyword evidence="6" id="KW-0833">Ubl conjugation pathway</keyword>
<dbReference type="InterPro" id="IPR013083">
    <property type="entry name" value="Znf_RING/FYVE/PHD"/>
</dbReference>
<dbReference type="Pfam" id="PF02622">
    <property type="entry name" value="DUF179"/>
    <property type="match status" value="1"/>
</dbReference>
<evidence type="ECO:0000256" key="8">
    <source>
        <dbReference type="ARBA" id="ARBA00022989"/>
    </source>
</evidence>
<feature type="transmembrane region" description="Helical" evidence="10">
    <location>
        <begin position="106"/>
        <end position="135"/>
    </location>
</feature>
<protein>
    <recommendedName>
        <fullName evidence="11">RING-CH-type domain-containing protein</fullName>
    </recommendedName>
</protein>
<sequence>MFGMPQCRGSPMPAADCDGEEALYSCRICFEDAKPSELISPCKCKGTLKWVHQGCLHRWQANVARLGGKRDERATVCGVCRSAYTSLPPQAALHVARKLWAASRGLLGAALISLAALCLSGPPALHLALLLLLLLGSRSQSLLAVLLLVVGGVVGSLYARGLRLVVRGAGDGELRFGLALIRHGAPIEGLQAGSLLVAHGAALQGGMFERSVVLVTEKSARGARGVMLTQPMETADSALWAQHQPLAEAARSSSSSSSSSSAHSAAIRHFLGGPLEGEVRAGAWGVVAAAELADVVATPAQLLWEVLAGSTRARWF</sequence>
<dbReference type="Proteomes" id="UP001244341">
    <property type="component" value="Chromosome 13b"/>
</dbReference>
<evidence type="ECO:0000256" key="9">
    <source>
        <dbReference type="ARBA" id="ARBA00023136"/>
    </source>
</evidence>
<keyword evidence="5" id="KW-0863">Zinc-finger</keyword>
<dbReference type="InterPro" id="IPR011016">
    <property type="entry name" value="Znf_RING-CH"/>
</dbReference>
<organism evidence="12 13">
    <name type="scientific">Tetradesmus obliquus</name>
    <name type="common">Green alga</name>
    <name type="synonym">Acutodesmus obliquus</name>
    <dbReference type="NCBI Taxonomy" id="3088"/>
    <lineage>
        <taxon>Eukaryota</taxon>
        <taxon>Viridiplantae</taxon>
        <taxon>Chlorophyta</taxon>
        <taxon>core chlorophytes</taxon>
        <taxon>Chlorophyceae</taxon>
        <taxon>CS clade</taxon>
        <taxon>Sphaeropleales</taxon>
        <taxon>Scenedesmaceae</taxon>
        <taxon>Tetradesmus</taxon>
    </lineage>
</organism>
<comment type="subcellular location">
    <subcellularLocation>
        <location evidence="1">Membrane</location>
        <topology evidence="1">Multi-pass membrane protein</topology>
    </subcellularLocation>
</comment>
<dbReference type="EMBL" id="CP126220">
    <property type="protein sequence ID" value="WIA21204.1"/>
    <property type="molecule type" value="Genomic_DNA"/>
</dbReference>
<keyword evidence="2" id="KW-0808">Transferase</keyword>
<evidence type="ECO:0000256" key="2">
    <source>
        <dbReference type="ARBA" id="ARBA00022679"/>
    </source>
</evidence>
<evidence type="ECO:0000256" key="4">
    <source>
        <dbReference type="ARBA" id="ARBA00022723"/>
    </source>
</evidence>
<feature type="transmembrane region" description="Helical" evidence="10">
    <location>
        <begin position="141"/>
        <end position="159"/>
    </location>
</feature>
<accession>A0ABY8UI52</accession>
<keyword evidence="7" id="KW-0862">Zinc</keyword>
<dbReference type="SUPFAM" id="SSF143456">
    <property type="entry name" value="VC0467-like"/>
    <property type="match status" value="1"/>
</dbReference>
<gene>
    <name evidence="12" type="ORF">OEZ85_000452</name>
</gene>
<dbReference type="CDD" id="cd16495">
    <property type="entry name" value="RING_CH-C4HC3_MARCH"/>
    <property type="match status" value="1"/>
</dbReference>
<evidence type="ECO:0000256" key="10">
    <source>
        <dbReference type="SAM" id="Phobius"/>
    </source>
</evidence>
<dbReference type="Gene3D" id="3.40.1740.10">
    <property type="entry name" value="VC0467-like"/>
    <property type="match status" value="1"/>
</dbReference>
<evidence type="ECO:0000313" key="12">
    <source>
        <dbReference type="EMBL" id="WIA21204.1"/>
    </source>
</evidence>
<keyword evidence="9 10" id="KW-0472">Membrane</keyword>